<dbReference type="SUPFAM" id="SSF56784">
    <property type="entry name" value="HAD-like"/>
    <property type="match status" value="1"/>
</dbReference>
<dbReference type="RefSeq" id="WP_066660108.1">
    <property type="nucleotide sequence ID" value="NZ_CP011402.1"/>
</dbReference>
<dbReference type="InterPro" id="IPR006439">
    <property type="entry name" value="HAD-SF_hydro_IA"/>
</dbReference>
<dbReference type="InterPro" id="IPR023214">
    <property type="entry name" value="HAD_sf"/>
</dbReference>
<dbReference type="SFLD" id="SFLDS00003">
    <property type="entry name" value="Haloacid_Dehalogenase"/>
    <property type="match status" value="1"/>
</dbReference>
<dbReference type="EMBL" id="FOEC01000001">
    <property type="protein sequence ID" value="SEO45751.1"/>
    <property type="molecule type" value="Genomic_DNA"/>
</dbReference>
<dbReference type="Gene3D" id="3.40.50.1000">
    <property type="entry name" value="HAD superfamily/HAD-like"/>
    <property type="match status" value="1"/>
</dbReference>
<dbReference type="SFLD" id="SFLDG01129">
    <property type="entry name" value="C1.5:_HAD__Beta-PGM__Phosphata"/>
    <property type="match status" value="1"/>
</dbReference>
<dbReference type="InterPro" id="IPR023198">
    <property type="entry name" value="PGP-like_dom2"/>
</dbReference>
<proteinExistence type="predicted"/>
<dbReference type="OrthoDB" id="9797743at2"/>
<reference evidence="2" key="1">
    <citation type="submission" date="2016-10" db="EMBL/GenBank/DDBJ databases">
        <authorList>
            <person name="Varghese N."/>
        </authorList>
    </citation>
    <scope>NUCLEOTIDE SEQUENCE [LARGE SCALE GENOMIC DNA]</scope>
    <source>
        <strain evidence="2">DSM 21843</strain>
    </source>
</reference>
<evidence type="ECO:0000313" key="1">
    <source>
        <dbReference type="EMBL" id="SEO45751.1"/>
    </source>
</evidence>
<dbReference type="CDD" id="cd07505">
    <property type="entry name" value="HAD_BPGM-like"/>
    <property type="match status" value="1"/>
</dbReference>
<gene>
    <name evidence="1" type="ORF">SAMN02910314_00323</name>
</gene>
<evidence type="ECO:0000313" key="2">
    <source>
        <dbReference type="Proteomes" id="UP000182975"/>
    </source>
</evidence>
<dbReference type="GO" id="GO:0006281">
    <property type="term" value="P:DNA repair"/>
    <property type="evidence" value="ECO:0007669"/>
    <property type="project" value="TreeGrafter"/>
</dbReference>
<keyword evidence="2" id="KW-1185">Reference proteome</keyword>
<dbReference type="PANTHER" id="PTHR43434:SF1">
    <property type="entry name" value="PHOSPHOGLYCOLATE PHOSPHATASE"/>
    <property type="match status" value="1"/>
</dbReference>
<dbReference type="InterPro" id="IPR036412">
    <property type="entry name" value="HAD-like_sf"/>
</dbReference>
<dbReference type="STRING" id="79604.AAY81_00640"/>
<protein>
    <submittedName>
        <fullName evidence="1">Haloacid dehalogenase superfamily, subfamily IA, variant 3 with third motif having DD or ED</fullName>
    </submittedName>
</protein>
<sequence length="218" mass="23934">MTDIFTGTRGFIFDCDGTLLDSMQAWNEAEDALQRMANAPVSPEDATSIHALPIEESAALWHEKYGVGESTEDVLAIEDNVLLSFYRERVEVLPGVRAMLERAQEQGIPCCVVTSSPKRYVQAGLERWGLASFFAEICTTDELGMTKEETAIYEHAMATMGSTPETTWGFDDAVYAVNTMTRAGIRTVGAFDPNNTSHPFEDLQAAATVAVHSLEELL</sequence>
<dbReference type="Pfam" id="PF13419">
    <property type="entry name" value="HAD_2"/>
    <property type="match status" value="1"/>
</dbReference>
<dbReference type="KEGG" id="ddt:AAY81_00640"/>
<dbReference type="NCBIfam" id="TIGR01509">
    <property type="entry name" value="HAD-SF-IA-v3"/>
    <property type="match status" value="1"/>
</dbReference>
<dbReference type="PANTHER" id="PTHR43434">
    <property type="entry name" value="PHOSPHOGLYCOLATE PHOSPHATASE"/>
    <property type="match status" value="1"/>
</dbReference>
<dbReference type="Proteomes" id="UP000182975">
    <property type="component" value="Unassembled WGS sequence"/>
</dbReference>
<dbReference type="InterPro" id="IPR041492">
    <property type="entry name" value="HAD_2"/>
</dbReference>
<dbReference type="PRINTS" id="PR00413">
    <property type="entry name" value="HADHALOGNASE"/>
</dbReference>
<dbReference type="InterPro" id="IPR050155">
    <property type="entry name" value="HAD-like_hydrolase_sf"/>
</dbReference>
<organism evidence="1 2">
    <name type="scientific">Denitrobacterium detoxificans</name>
    <dbReference type="NCBI Taxonomy" id="79604"/>
    <lineage>
        <taxon>Bacteria</taxon>
        <taxon>Bacillati</taxon>
        <taxon>Actinomycetota</taxon>
        <taxon>Coriobacteriia</taxon>
        <taxon>Eggerthellales</taxon>
        <taxon>Eggerthellaceae</taxon>
        <taxon>Denitrobacterium</taxon>
    </lineage>
</organism>
<accession>A0A172RW16</accession>
<dbReference type="GO" id="GO:0005829">
    <property type="term" value="C:cytosol"/>
    <property type="evidence" value="ECO:0007669"/>
    <property type="project" value="TreeGrafter"/>
</dbReference>
<name>A0A172RW16_9ACTN</name>
<dbReference type="GO" id="GO:0008967">
    <property type="term" value="F:phosphoglycolate phosphatase activity"/>
    <property type="evidence" value="ECO:0007669"/>
    <property type="project" value="TreeGrafter"/>
</dbReference>
<dbReference type="Gene3D" id="1.10.150.240">
    <property type="entry name" value="Putative phosphatase, domain 2"/>
    <property type="match status" value="1"/>
</dbReference>
<dbReference type="AlphaFoldDB" id="A0A172RW16"/>